<dbReference type="SUPFAM" id="SSF49478">
    <property type="entry name" value="Cna protein B-type domain"/>
    <property type="match status" value="1"/>
</dbReference>
<dbReference type="Proteomes" id="UP000319143">
    <property type="component" value="Unassembled WGS sequence"/>
</dbReference>
<dbReference type="PANTHER" id="PTHR36108:SF13">
    <property type="entry name" value="COLOSSIN-B-RELATED"/>
    <property type="match status" value="1"/>
</dbReference>
<feature type="domain" description="SD-repeat containing protein B" evidence="5">
    <location>
        <begin position="1044"/>
        <end position="1122"/>
    </location>
</feature>
<sequence>MLPERLEPRQLLAADPIRVGVVYIETDYLESDLDVGGDSRGDRFILSFTGGAPDTQLTELRIRTDKDNDGISVGDSIFDTKLGGRGKSGAHDFKVVRVQAADNANVTVDALVDDGGQALVLRLSGFRSGDRLEFSIDVDEVLRNSADLDVFNSRLDVITSGQEFQDSILEATFEAPHYESSAADAVFLNDYGDPAASQGLNLPPDDGPAVDSRPNRSAAAVATTSQIPKPISISGQVWLDNNLDKIHDANEMNLPGVEIALWKWNGEADLYEDTGLRTVTDVQGNYTFSRSLGLSPGRYRIIESQPDGLYSVAAIPGTVDGVASGQAESMDSIGDIDVALGDTDAVRYDFAEAEPASLSGYVYRDDSNDGRRDAGEPGIEGVRVQLVPINTLAPQPAVTLRTAADGSYKFVGLVPGTYEVIQLDQPENLNDGLDRAGTINGRVVGIAENPGDAIRNILLTGADDGIEYNFGETAFGSLSGSVFLVAPSEECDGAYDAPGNQPLVDVRVELRDASGVMIATTKTDSAGNYSFAETPIGKYQIIEFTPSGLLDGDSHVGQIDGAKSGEAVSGGLIQEITMTAAGVGVEYNFCETSPATLSGYVYHDRSDDGARDEDEDGIPATTVSLVDSDGNVIVTTKTDARGRYEFVNIVPGIYRLVETQPTNYFDGKDSIGTVRGERVGRLGDESDSLVFIDLKQGDNGIEYNFGELVGASLSGRVHVDLDSDSQYDPGEPLLANVAIRLLDSSGNEIATTRTSNEGTYQFTNLRPGEYRVAEGLVDGYFEGNARVGSEGGTVIPPNQIRDIVLGSADVAIDYDFFERPPAEIRGVVFNDRDLDGLQDKDDAGIGNVIMVLYDEGDNRIASTRTDAMGQYRFSQLPAGTYTVRETQPAGWLQGGQSVGSHGGDASNPDMITTIPVGWGDQLTEYDFFEIEPGSISGVVYVDNNADSQLSPSEPPIAEVTIQLRDSSGKTIAETKTDTQGNYRFDELAPGVYQIFEQQPDGYFQGGQTVGTGGGEVLDRDLLGMTLKAGRDETQYNFGELPPGSISGVVYVDSNNDSQLGPSEPRIVGVTIQLRDSGGNSIAETKTDTQGNYRFDKLASGTYQVFEQQPDGYFQGGQTVGTGGGEVLDRDLLGMTLKAGSDETQYNFGELPPGSISGVVYVDSNGDCNCASDERPLHGVVVELRDDDGKQISLTTTDAEGRYRFGNLPPGRYHILEEQPEGYFQGSQKVGSGGGEVVDIDHLALNLLAGNDVVDYDFCEREPSSIAGSVWQETDLDKTFNSGDLPIPDVLIELLNENDAVLEQTRTDARGDYLFSNLAPGVYSIREIQPTGFFQGGQIVGSVGGQIAADDLLIGIVLTSGTDAIDYNFPEVPPATISGYVFQDGVAISLSKPPRPESLRDYRDGVFSEDDTLIGNVTLQLRNVLGQPFTSDRALPGFYADGDIRVTTDENGYYEFTGLRPGTYHVYQVQPENFIDGLETPGSTGGLAVNKADMVEDADRIVIQTLALSEATDPKDDAILNIALSAGGVSRNNNFSEITISEPQIPRLIETTKEDLQVLAPIETFESADRVVSFGEFESIRPPMLADDEWAVSWHLSIINGGFPRGSEPNDGLFRAVSTQAMQVNWTEGEHTTGRWIIVNSEGRLMEVSDRMTMGDDDALALTGDFDGNGTDESVLFVGGNWFVDLNGNGRWDKGDLWIKLGTELDKPVVGDWDGDGKDDIAIFGRSWQRDQQRIKRDPGLPDPENTRRRQLSAEDLMRHVEDRGEDRERFLRRGNQGSLRADAVDHVFQFGELVDTPLAGDWNGDGIDQIAVFRGGHWLLDTDGDGRWTQQDARAEFGRPGDEPIVGDFNGDGIDEIGVVRGEMWIIDTDGDRKITGNDTHIRIPRTRENSQPVVGDWDGDGKDELGYYDDAA</sequence>
<dbReference type="Gene3D" id="2.60.40.10">
    <property type="entry name" value="Immunoglobulins"/>
    <property type="match status" value="11"/>
</dbReference>
<comment type="caution">
    <text evidence="6">The sequence shown here is derived from an EMBL/GenBank/DDBJ whole genome shotgun (WGS) entry which is preliminary data.</text>
</comment>
<dbReference type="InterPro" id="IPR033764">
    <property type="entry name" value="Sdr_B"/>
</dbReference>
<keyword evidence="7" id="KW-1185">Reference proteome</keyword>
<feature type="domain" description="SD-repeat containing protein B" evidence="5">
    <location>
        <begin position="357"/>
        <end position="432"/>
    </location>
</feature>
<feature type="domain" description="SD-repeat containing protein B" evidence="5">
    <location>
        <begin position="233"/>
        <end position="344"/>
    </location>
</feature>
<feature type="domain" description="SD-repeat containing protein B" evidence="5">
    <location>
        <begin position="492"/>
        <end position="580"/>
    </location>
</feature>
<dbReference type="EMBL" id="SJPV01000003">
    <property type="protein sequence ID" value="TWU39420.1"/>
    <property type="molecule type" value="Genomic_DNA"/>
</dbReference>
<keyword evidence="3" id="KW-0964">Secreted</keyword>
<dbReference type="SUPFAM" id="SSF117074">
    <property type="entry name" value="Hypothetical protein PA1324"/>
    <property type="match status" value="10"/>
</dbReference>
<feature type="domain" description="SD-repeat containing protein B" evidence="5">
    <location>
        <begin position="1154"/>
        <end position="1232"/>
    </location>
</feature>
<evidence type="ECO:0000313" key="6">
    <source>
        <dbReference type="EMBL" id="TWU39420.1"/>
    </source>
</evidence>
<organism evidence="6 7">
    <name type="scientific">Novipirellula artificiosorum</name>
    <dbReference type="NCBI Taxonomy" id="2528016"/>
    <lineage>
        <taxon>Bacteria</taxon>
        <taxon>Pseudomonadati</taxon>
        <taxon>Planctomycetota</taxon>
        <taxon>Planctomycetia</taxon>
        <taxon>Pirellulales</taxon>
        <taxon>Pirellulaceae</taxon>
        <taxon>Novipirellula</taxon>
    </lineage>
</organism>
<keyword evidence="4" id="KW-0732">Signal</keyword>
<dbReference type="RefSeq" id="WP_390621419.1">
    <property type="nucleotide sequence ID" value="NZ_SJPV01000003.1"/>
</dbReference>
<comment type="similarity">
    <text evidence="2">Belongs to the serine-aspartate repeat-containing protein (SDr) family.</text>
</comment>
<protein>
    <submittedName>
        <fullName evidence="6">Serine-aspartate repeat-containing protein D</fullName>
    </submittedName>
</protein>
<proteinExistence type="inferred from homology"/>
<feature type="domain" description="SD-repeat containing protein B" evidence="5">
    <location>
        <begin position="712"/>
        <end position="789"/>
    </location>
</feature>
<feature type="domain" description="SD-repeat containing protein B" evidence="5">
    <location>
        <begin position="934"/>
        <end position="1012"/>
    </location>
</feature>
<evidence type="ECO:0000256" key="2">
    <source>
        <dbReference type="ARBA" id="ARBA00007257"/>
    </source>
</evidence>
<accession>A0A5C6DRF2</accession>
<reference evidence="6 7" key="1">
    <citation type="submission" date="2019-02" db="EMBL/GenBank/DDBJ databases">
        <title>Deep-cultivation of Planctomycetes and their phenomic and genomic characterization uncovers novel biology.</title>
        <authorList>
            <person name="Wiegand S."/>
            <person name="Jogler M."/>
            <person name="Boedeker C."/>
            <person name="Pinto D."/>
            <person name="Vollmers J."/>
            <person name="Rivas-Marin E."/>
            <person name="Kohn T."/>
            <person name="Peeters S.H."/>
            <person name="Heuer A."/>
            <person name="Rast P."/>
            <person name="Oberbeckmann S."/>
            <person name="Bunk B."/>
            <person name="Jeske O."/>
            <person name="Meyerdierks A."/>
            <person name="Storesund J.E."/>
            <person name="Kallscheuer N."/>
            <person name="Luecker S."/>
            <person name="Lage O.M."/>
            <person name="Pohl T."/>
            <person name="Merkel B.J."/>
            <person name="Hornburger P."/>
            <person name="Mueller R.-W."/>
            <person name="Bruemmer F."/>
            <person name="Labrenz M."/>
            <person name="Spormann A.M."/>
            <person name="Op Den Camp H."/>
            <person name="Overmann J."/>
            <person name="Amann R."/>
            <person name="Jetten M.S.M."/>
            <person name="Mascher T."/>
            <person name="Medema M.H."/>
            <person name="Devos D.P."/>
            <person name="Kaster A.-K."/>
            <person name="Ovreas L."/>
            <person name="Rohde M."/>
            <person name="Galperin M.Y."/>
            <person name="Jogler C."/>
        </authorList>
    </citation>
    <scope>NUCLEOTIDE SEQUENCE [LARGE SCALE GENOMIC DNA]</scope>
    <source>
        <strain evidence="6 7">Poly41</strain>
    </source>
</reference>
<dbReference type="InterPro" id="IPR013783">
    <property type="entry name" value="Ig-like_fold"/>
</dbReference>
<evidence type="ECO:0000256" key="1">
    <source>
        <dbReference type="ARBA" id="ARBA00004613"/>
    </source>
</evidence>
<comment type="subcellular location">
    <subcellularLocation>
        <location evidence="1">Secreted</location>
    </subcellularLocation>
</comment>
<dbReference type="SUPFAM" id="SSF69318">
    <property type="entry name" value="Integrin alpha N-terminal domain"/>
    <property type="match status" value="2"/>
</dbReference>
<dbReference type="Pfam" id="PF17210">
    <property type="entry name" value="SdrD_B"/>
    <property type="match status" value="10"/>
</dbReference>
<evidence type="ECO:0000259" key="5">
    <source>
        <dbReference type="Pfam" id="PF17210"/>
    </source>
</evidence>
<evidence type="ECO:0000256" key="4">
    <source>
        <dbReference type="ARBA" id="ARBA00022729"/>
    </source>
</evidence>
<gene>
    <name evidence="6" type="primary">sdrD_2</name>
    <name evidence="6" type="ORF">Poly41_22440</name>
</gene>
<dbReference type="GO" id="GO:0005576">
    <property type="term" value="C:extracellular region"/>
    <property type="evidence" value="ECO:0007669"/>
    <property type="project" value="UniProtKB-SubCell"/>
</dbReference>
<feature type="domain" description="SD-repeat containing protein B" evidence="5">
    <location>
        <begin position="1265"/>
        <end position="1337"/>
    </location>
</feature>
<evidence type="ECO:0000256" key="3">
    <source>
        <dbReference type="ARBA" id="ARBA00022525"/>
    </source>
</evidence>
<dbReference type="InterPro" id="IPR028994">
    <property type="entry name" value="Integrin_alpha_N"/>
</dbReference>
<evidence type="ECO:0000313" key="7">
    <source>
        <dbReference type="Proteomes" id="UP000319143"/>
    </source>
</evidence>
<feature type="domain" description="SD-repeat containing protein B" evidence="5">
    <location>
        <begin position="826"/>
        <end position="911"/>
    </location>
</feature>
<dbReference type="PANTHER" id="PTHR36108">
    <property type="entry name" value="COLOSSIN-B-RELATED"/>
    <property type="match status" value="1"/>
</dbReference>
<feature type="domain" description="SD-repeat containing protein B" evidence="5">
    <location>
        <begin position="597"/>
        <end position="670"/>
    </location>
</feature>
<name>A0A5C6DRF2_9BACT</name>